<evidence type="ECO:0000256" key="12">
    <source>
        <dbReference type="ARBA" id="ARBA00093271"/>
    </source>
</evidence>
<dbReference type="GO" id="GO:0035870">
    <property type="term" value="F:dITP diphosphatase activity"/>
    <property type="evidence" value="ECO:0007669"/>
    <property type="project" value="UniProtKB-UniRule"/>
</dbReference>
<dbReference type="FunFam" id="3.90.950.10:FF:000003">
    <property type="entry name" value="Inosine triphosphate pyrophosphatase"/>
    <property type="match status" value="1"/>
</dbReference>
<dbReference type="EC" id="3.6.1.66" evidence="13"/>
<dbReference type="GO" id="GO:0009204">
    <property type="term" value="P:deoxyribonucleoside triphosphate catabolic process"/>
    <property type="evidence" value="ECO:0007669"/>
    <property type="project" value="UniProtKB-UniRule"/>
</dbReference>
<comment type="function">
    <text evidence="13">Pyrophosphatase that hydrolyzes non-canonical purine nucleotides such as inosine triphosphate (ITP), deoxyinosine triphosphate (dITP) or xanthosine 5'-triphosphate (XTP) to their respective monophosphate derivatives. The enzyme does not distinguish between the deoxy- and ribose forms. Probably excludes non-canonical purines from RNA and DNA precursor pools, thus preventing their incorporation into RNA and DNA and avoiding chromosomal lesions.</text>
</comment>
<feature type="binding site" evidence="13">
    <location>
        <begin position="143"/>
        <end position="146"/>
    </location>
    <ligand>
        <name>ITP</name>
        <dbReference type="ChEBI" id="CHEBI:61402"/>
    </ligand>
</feature>
<feature type="binding site" evidence="13">
    <location>
        <begin position="171"/>
        <end position="172"/>
    </location>
    <ligand>
        <name>ITP</name>
        <dbReference type="ChEBI" id="CHEBI:61402"/>
    </ligand>
</feature>
<comment type="cofactor">
    <cofactor evidence="13">
        <name>Mg(2+)</name>
        <dbReference type="ChEBI" id="CHEBI:18420"/>
    </cofactor>
    <cofactor evidence="13">
        <name>Mn(2+)</name>
        <dbReference type="ChEBI" id="CHEBI:29035"/>
    </cofactor>
    <text evidence="13">Binds 1 divalent metal cation per subunit; can use either Mg(2+) or Mn(2+).</text>
</comment>
<comment type="subcellular location">
    <subcellularLocation>
        <location evidence="1 13">Cytoplasm</location>
    </subcellularLocation>
</comment>
<gene>
    <name evidence="14" type="ORF">CDAUBV1_LOCUS1389</name>
</gene>
<evidence type="ECO:0000256" key="10">
    <source>
        <dbReference type="ARBA" id="ARBA00093218"/>
    </source>
</evidence>
<keyword evidence="6 13" id="KW-0378">Hydrolase</keyword>
<proteinExistence type="inferred from homology"/>
<evidence type="ECO:0000256" key="7">
    <source>
        <dbReference type="ARBA" id="ARBA00022842"/>
    </source>
</evidence>
<feature type="binding site" evidence="13">
    <location>
        <begin position="9"/>
        <end position="14"/>
    </location>
    <ligand>
        <name>ITP</name>
        <dbReference type="ChEBI" id="CHEBI:61402"/>
    </ligand>
</feature>
<dbReference type="InterPro" id="IPR002637">
    <property type="entry name" value="RdgB/HAM1"/>
</dbReference>
<comment type="similarity">
    <text evidence="2 13">Belongs to the HAM1 NTPase family.</text>
</comment>
<evidence type="ECO:0000256" key="13">
    <source>
        <dbReference type="HAMAP-Rule" id="MF_03148"/>
    </source>
</evidence>
<evidence type="ECO:0000256" key="1">
    <source>
        <dbReference type="ARBA" id="ARBA00004496"/>
    </source>
</evidence>
<sequence>MRFPISFVTSNPNKLSEVVKILGVDYDGKLNAVSLDLPELQGSIEDIARHKCLTAVRAIQGPVLTEDTALCFEAFSGMPGPFIKWFLQALGPDGLPHLLDGFDDKRAYAVCTFGFCAGPGQPVHLFTGRTDGKIVSPRGPRTFGWDPVFQPDGFELTYAEMDKSLKNTISHRFKSLAKVKTFLESFEEPKQNNAFEV</sequence>
<feature type="binding site" evidence="13">
    <location>
        <begin position="67"/>
        <end position="68"/>
    </location>
    <ligand>
        <name>ITP</name>
        <dbReference type="ChEBI" id="CHEBI:61402"/>
    </ligand>
</feature>
<dbReference type="GO" id="GO:0000166">
    <property type="term" value="F:nucleotide binding"/>
    <property type="evidence" value="ECO:0007669"/>
    <property type="project" value="UniProtKB-KW"/>
</dbReference>
<dbReference type="GO" id="GO:0005737">
    <property type="term" value="C:cytoplasm"/>
    <property type="evidence" value="ECO:0007669"/>
    <property type="project" value="UniProtKB-SubCell"/>
</dbReference>
<organism evidence="14 15">
    <name type="scientific">Calicophoron daubneyi</name>
    <name type="common">Rumen fluke</name>
    <name type="synonym">Paramphistomum daubneyi</name>
    <dbReference type="NCBI Taxonomy" id="300641"/>
    <lineage>
        <taxon>Eukaryota</taxon>
        <taxon>Metazoa</taxon>
        <taxon>Spiralia</taxon>
        <taxon>Lophotrochozoa</taxon>
        <taxon>Platyhelminthes</taxon>
        <taxon>Trematoda</taxon>
        <taxon>Digenea</taxon>
        <taxon>Plagiorchiida</taxon>
        <taxon>Pronocephalata</taxon>
        <taxon>Paramphistomoidea</taxon>
        <taxon>Paramphistomidae</taxon>
        <taxon>Calicophoron</taxon>
    </lineage>
</organism>
<comment type="catalytic activity">
    <reaction evidence="10">
        <text>ITP + H2O = IMP + diphosphate + H(+)</text>
        <dbReference type="Rhea" id="RHEA:29399"/>
        <dbReference type="ChEBI" id="CHEBI:15377"/>
        <dbReference type="ChEBI" id="CHEBI:15378"/>
        <dbReference type="ChEBI" id="CHEBI:33019"/>
        <dbReference type="ChEBI" id="CHEBI:58053"/>
        <dbReference type="ChEBI" id="CHEBI:61402"/>
        <dbReference type="EC" id="3.6.1.66"/>
    </reaction>
    <physiologicalReaction direction="left-to-right" evidence="10">
        <dbReference type="Rhea" id="RHEA:29400"/>
    </physiologicalReaction>
</comment>
<comment type="catalytic activity">
    <reaction evidence="12">
        <text>N(6)-hydroxy-dATP + H2O = N(6)-hydroxy-dAMP + diphosphate + H(+)</text>
        <dbReference type="Rhea" id="RHEA:83971"/>
        <dbReference type="ChEBI" id="CHEBI:15377"/>
        <dbReference type="ChEBI" id="CHEBI:15378"/>
        <dbReference type="ChEBI" id="CHEBI:33019"/>
        <dbReference type="ChEBI" id="CHEBI:233529"/>
        <dbReference type="ChEBI" id="CHEBI:233530"/>
    </reaction>
    <physiologicalReaction direction="left-to-right" evidence="12">
        <dbReference type="Rhea" id="RHEA:83972"/>
    </physiologicalReaction>
</comment>
<dbReference type="Pfam" id="PF01725">
    <property type="entry name" value="Ham1p_like"/>
    <property type="match status" value="1"/>
</dbReference>
<keyword evidence="7 13" id="KW-0460">Magnesium</keyword>
<feature type="binding site" evidence="13">
    <location>
        <position position="67"/>
    </location>
    <ligand>
        <name>Mg(2+)</name>
        <dbReference type="ChEBI" id="CHEBI:18420"/>
    </ligand>
</feature>
<dbReference type="PANTHER" id="PTHR11067:SF9">
    <property type="entry name" value="INOSINE TRIPHOSPHATE PYROPHOSPHATASE"/>
    <property type="match status" value="1"/>
</dbReference>
<evidence type="ECO:0000313" key="14">
    <source>
        <dbReference type="EMBL" id="CAL5129936.1"/>
    </source>
</evidence>
<reference evidence="14" key="1">
    <citation type="submission" date="2024-06" db="EMBL/GenBank/DDBJ databases">
        <authorList>
            <person name="Liu X."/>
            <person name="Lenzi L."/>
            <person name="Haldenby T S."/>
            <person name="Uol C."/>
        </authorList>
    </citation>
    <scope>NUCLEOTIDE SEQUENCE</scope>
</reference>
<keyword evidence="3 13" id="KW-0963">Cytoplasm</keyword>
<dbReference type="GO" id="GO:0036222">
    <property type="term" value="F:XTP diphosphatase activity"/>
    <property type="evidence" value="ECO:0007669"/>
    <property type="project" value="UniProtKB-UniRule"/>
</dbReference>
<evidence type="ECO:0000256" key="2">
    <source>
        <dbReference type="ARBA" id="ARBA00008023"/>
    </source>
</evidence>
<feature type="binding site" evidence="13">
    <location>
        <position position="39"/>
    </location>
    <ligand>
        <name>Mg(2+)</name>
        <dbReference type="ChEBI" id="CHEBI:18420"/>
    </ligand>
</feature>
<dbReference type="Proteomes" id="UP001497525">
    <property type="component" value="Unassembled WGS sequence"/>
</dbReference>
<evidence type="ECO:0000256" key="11">
    <source>
        <dbReference type="ARBA" id="ARBA00093255"/>
    </source>
</evidence>
<name>A0AAV2SZQ6_CALDB</name>
<feature type="binding site" evidence="13">
    <location>
        <position position="166"/>
    </location>
    <ligand>
        <name>ITP</name>
        <dbReference type="ChEBI" id="CHEBI:61402"/>
    </ligand>
</feature>
<evidence type="ECO:0000256" key="9">
    <source>
        <dbReference type="ARBA" id="ARBA00054940"/>
    </source>
</evidence>
<accession>A0AAV2SZQ6</accession>
<dbReference type="InterPro" id="IPR029001">
    <property type="entry name" value="ITPase-like_fam"/>
</dbReference>
<dbReference type="GO" id="GO:0009117">
    <property type="term" value="P:nucleotide metabolic process"/>
    <property type="evidence" value="ECO:0007669"/>
    <property type="project" value="UniProtKB-KW"/>
</dbReference>
<keyword evidence="8 13" id="KW-0546">Nucleotide metabolism</keyword>
<evidence type="ECO:0000256" key="8">
    <source>
        <dbReference type="ARBA" id="ARBA00023080"/>
    </source>
</evidence>
<dbReference type="Gene3D" id="3.90.950.10">
    <property type="match status" value="1"/>
</dbReference>
<evidence type="ECO:0000256" key="5">
    <source>
        <dbReference type="ARBA" id="ARBA00022741"/>
    </source>
</evidence>
<evidence type="ECO:0000256" key="3">
    <source>
        <dbReference type="ARBA" id="ARBA00022490"/>
    </source>
</evidence>
<dbReference type="PANTHER" id="PTHR11067">
    <property type="entry name" value="INOSINE TRIPHOSPHATE PYROPHOSPHATASE/HAM1 PROTEIN"/>
    <property type="match status" value="1"/>
</dbReference>
<dbReference type="AlphaFoldDB" id="A0AAV2SZQ6"/>
<dbReference type="GO" id="GO:0046872">
    <property type="term" value="F:metal ion binding"/>
    <property type="evidence" value="ECO:0007669"/>
    <property type="project" value="UniProtKB-KW"/>
</dbReference>
<dbReference type="CDD" id="cd00515">
    <property type="entry name" value="HAM1"/>
    <property type="match status" value="1"/>
</dbReference>
<dbReference type="SUPFAM" id="SSF52972">
    <property type="entry name" value="ITPase-like"/>
    <property type="match status" value="1"/>
</dbReference>
<keyword evidence="4 13" id="KW-0479">Metal-binding</keyword>
<evidence type="ECO:0000256" key="4">
    <source>
        <dbReference type="ARBA" id="ARBA00022723"/>
    </source>
</evidence>
<dbReference type="EMBL" id="CAXLJL010000056">
    <property type="protein sequence ID" value="CAL5129936.1"/>
    <property type="molecule type" value="Genomic_DNA"/>
</dbReference>
<protein>
    <recommendedName>
        <fullName evidence="13">Inosine triphosphate pyrophosphatase</fullName>
        <shortName evidence="13">ITPase</shortName>
        <shortName evidence="13">Inosine triphosphatase</shortName>
        <ecNumber evidence="13">3.6.1.66</ecNumber>
    </recommendedName>
    <alternativeName>
        <fullName evidence="13">Non-canonical purine NTP pyrophosphatase</fullName>
    </alternativeName>
    <alternativeName>
        <fullName evidence="13">Non-standard purine NTP pyrophosphatase</fullName>
    </alternativeName>
    <alternativeName>
        <fullName evidence="13">Nucleoside-triphosphate diphosphatase</fullName>
    </alternativeName>
    <alternativeName>
        <fullName evidence="13">Nucleoside-triphosphate pyrophosphatase</fullName>
        <shortName evidence="13">NTPase</shortName>
    </alternativeName>
    <alternativeName>
        <fullName evidence="13">XTP/dITP diphosphatase</fullName>
    </alternativeName>
</protein>
<feature type="binding site" evidence="13">
    <location>
        <position position="51"/>
    </location>
    <ligand>
        <name>ITP</name>
        <dbReference type="ChEBI" id="CHEBI:61402"/>
    </ligand>
</feature>
<comment type="catalytic activity">
    <reaction evidence="13">
        <text>XTP + H2O = XMP + diphosphate + H(+)</text>
        <dbReference type="Rhea" id="RHEA:28610"/>
        <dbReference type="ChEBI" id="CHEBI:15377"/>
        <dbReference type="ChEBI" id="CHEBI:15378"/>
        <dbReference type="ChEBI" id="CHEBI:33019"/>
        <dbReference type="ChEBI" id="CHEBI:57464"/>
        <dbReference type="ChEBI" id="CHEBI:61314"/>
        <dbReference type="EC" id="3.6.1.66"/>
    </reaction>
</comment>
<keyword evidence="5 13" id="KW-0547">Nucleotide-binding</keyword>
<dbReference type="InterPro" id="IPR027502">
    <property type="entry name" value="ITPase"/>
</dbReference>
<comment type="catalytic activity">
    <reaction evidence="11">
        <text>dITP + H2O = dIMP + diphosphate + H(+)</text>
        <dbReference type="Rhea" id="RHEA:28342"/>
        <dbReference type="ChEBI" id="CHEBI:15377"/>
        <dbReference type="ChEBI" id="CHEBI:15378"/>
        <dbReference type="ChEBI" id="CHEBI:33019"/>
        <dbReference type="ChEBI" id="CHEBI:61194"/>
        <dbReference type="ChEBI" id="CHEBI:61382"/>
        <dbReference type="EC" id="3.6.1.66"/>
    </reaction>
    <physiologicalReaction direction="left-to-right" evidence="11">
        <dbReference type="Rhea" id="RHEA:28343"/>
    </physiologicalReaction>
</comment>
<evidence type="ECO:0000313" key="15">
    <source>
        <dbReference type="Proteomes" id="UP001497525"/>
    </source>
</evidence>
<comment type="caution">
    <text evidence="14">The sequence shown here is derived from an EMBL/GenBank/DDBJ whole genome shotgun (WGS) entry which is preliminary data.</text>
</comment>
<comment type="subunit">
    <text evidence="13">Homodimer.</text>
</comment>
<comment type="function">
    <text evidence="9">Pyrophosphatase that hydrolyzes the non-canonical purine nucleotides inosine triphosphate (ITP), deoxyinosine triphosphate (dITP) as well as 2'-deoxy-N-6-hydroxylaminopurine triphosphate (dHAPTP) and xanthosine 5'-triphosphate (XTP) to their respective monophosphate derivatives. The enzyme does not distinguish between the deoxy- and ribose forms. Probably excludes non-canonical purines from RNA and DNA precursor pools, thus preventing their incorporation into RNA and DNA and avoiding chromosomal lesions.</text>
</comment>
<evidence type="ECO:0000256" key="6">
    <source>
        <dbReference type="ARBA" id="ARBA00022801"/>
    </source>
</evidence>
<keyword evidence="13" id="KW-0464">Manganese</keyword>
<dbReference type="GO" id="GO:0036220">
    <property type="term" value="F:ITP diphosphatase activity"/>
    <property type="evidence" value="ECO:0007669"/>
    <property type="project" value="UniProtKB-UniRule"/>
</dbReference>
<dbReference type="HAMAP" id="MF_03148">
    <property type="entry name" value="HAM1_NTPase"/>
    <property type="match status" value="1"/>
</dbReference>